<name>A0A504YPN9_FASGI</name>
<dbReference type="AlphaFoldDB" id="A0A504YPN9"/>
<reference evidence="1 2" key="1">
    <citation type="submission" date="2019-04" db="EMBL/GenBank/DDBJ databases">
        <title>Annotation for the trematode Fasciola gigantica.</title>
        <authorList>
            <person name="Choi Y.-J."/>
        </authorList>
    </citation>
    <scope>NUCLEOTIDE SEQUENCE [LARGE SCALE GENOMIC DNA]</scope>
    <source>
        <strain evidence="1">Uganda_cow_1</strain>
    </source>
</reference>
<organism evidence="1 2">
    <name type="scientific">Fasciola gigantica</name>
    <name type="common">Giant liver fluke</name>
    <dbReference type="NCBI Taxonomy" id="46835"/>
    <lineage>
        <taxon>Eukaryota</taxon>
        <taxon>Metazoa</taxon>
        <taxon>Spiralia</taxon>
        <taxon>Lophotrochozoa</taxon>
        <taxon>Platyhelminthes</taxon>
        <taxon>Trematoda</taxon>
        <taxon>Digenea</taxon>
        <taxon>Plagiorchiida</taxon>
        <taxon>Echinostomata</taxon>
        <taxon>Echinostomatoidea</taxon>
        <taxon>Fasciolidae</taxon>
        <taxon>Fasciola</taxon>
    </lineage>
</organism>
<dbReference type="EMBL" id="SUNJ01007252">
    <property type="protein sequence ID" value="TPP62156.1"/>
    <property type="molecule type" value="Genomic_DNA"/>
</dbReference>
<proteinExistence type="predicted"/>
<dbReference type="Proteomes" id="UP000316759">
    <property type="component" value="Unassembled WGS sequence"/>
</dbReference>
<keyword evidence="2" id="KW-1185">Reference proteome</keyword>
<sequence length="104" mass="11736">MLFACLPSSHCARLLRYGHLHLYATVVSVSGANALPHHDIRIWLENNPDNLNDKPKLILLPVNFVLNTENHGFRIPSISVISHFNELLGKISSAVWKAVYQFYG</sequence>
<protein>
    <submittedName>
        <fullName evidence="1">Uncharacterized protein</fullName>
    </submittedName>
</protein>
<accession>A0A504YPN9</accession>
<comment type="caution">
    <text evidence="1">The sequence shown here is derived from an EMBL/GenBank/DDBJ whole genome shotgun (WGS) entry which is preliminary data.</text>
</comment>
<evidence type="ECO:0000313" key="1">
    <source>
        <dbReference type="EMBL" id="TPP62156.1"/>
    </source>
</evidence>
<gene>
    <name evidence="1" type="ORF">FGIG_01151</name>
</gene>
<evidence type="ECO:0000313" key="2">
    <source>
        <dbReference type="Proteomes" id="UP000316759"/>
    </source>
</evidence>